<dbReference type="AlphaFoldDB" id="A0A0D0A5F8"/>
<keyword evidence="2" id="KW-1185">Reference proteome</keyword>
<evidence type="ECO:0000313" key="2">
    <source>
        <dbReference type="Proteomes" id="UP000054018"/>
    </source>
</evidence>
<sequence length="67" mass="7718">MELHHAVMASCPPGHAWHQGKLAFCVKTSPPRLLKPRDEGIPQRDMWPHNFICLLQARYSRSHTDTD</sequence>
<reference evidence="1 2" key="1">
    <citation type="submission" date="2014-04" db="EMBL/GenBank/DDBJ databases">
        <authorList>
            <consortium name="DOE Joint Genome Institute"/>
            <person name="Kuo A."/>
            <person name="Kohler A."/>
            <person name="Costa M.D."/>
            <person name="Nagy L.G."/>
            <person name="Floudas D."/>
            <person name="Copeland A."/>
            <person name="Barry K.W."/>
            <person name="Cichocki N."/>
            <person name="Veneault-Fourrey C."/>
            <person name="LaButti K."/>
            <person name="Lindquist E.A."/>
            <person name="Lipzen A."/>
            <person name="Lundell T."/>
            <person name="Morin E."/>
            <person name="Murat C."/>
            <person name="Sun H."/>
            <person name="Tunlid A."/>
            <person name="Henrissat B."/>
            <person name="Grigoriev I.V."/>
            <person name="Hibbett D.S."/>
            <person name="Martin F."/>
            <person name="Nordberg H.P."/>
            <person name="Cantor M.N."/>
            <person name="Hua S.X."/>
        </authorList>
    </citation>
    <scope>NUCLEOTIDE SEQUENCE [LARGE SCALE GENOMIC DNA]</scope>
    <source>
        <strain evidence="1 2">441</strain>
    </source>
</reference>
<name>A0A0D0A5F8_9AGAM</name>
<dbReference type="EMBL" id="KN833697">
    <property type="protein sequence ID" value="KIK27298.1"/>
    <property type="molecule type" value="Genomic_DNA"/>
</dbReference>
<dbReference type="HOGENOM" id="CLU_2813339_0_0_1"/>
<gene>
    <name evidence="1" type="ORF">PISMIDRAFT_205439</name>
</gene>
<proteinExistence type="predicted"/>
<protein>
    <submittedName>
        <fullName evidence="1">Uncharacterized protein</fullName>
    </submittedName>
</protein>
<organism evidence="1 2">
    <name type="scientific">Pisolithus microcarpus 441</name>
    <dbReference type="NCBI Taxonomy" id="765257"/>
    <lineage>
        <taxon>Eukaryota</taxon>
        <taxon>Fungi</taxon>
        <taxon>Dikarya</taxon>
        <taxon>Basidiomycota</taxon>
        <taxon>Agaricomycotina</taxon>
        <taxon>Agaricomycetes</taxon>
        <taxon>Agaricomycetidae</taxon>
        <taxon>Boletales</taxon>
        <taxon>Sclerodermatineae</taxon>
        <taxon>Pisolithaceae</taxon>
        <taxon>Pisolithus</taxon>
    </lineage>
</organism>
<accession>A0A0D0A5F8</accession>
<reference evidence="2" key="2">
    <citation type="submission" date="2015-01" db="EMBL/GenBank/DDBJ databases">
        <title>Evolutionary Origins and Diversification of the Mycorrhizal Mutualists.</title>
        <authorList>
            <consortium name="DOE Joint Genome Institute"/>
            <consortium name="Mycorrhizal Genomics Consortium"/>
            <person name="Kohler A."/>
            <person name="Kuo A."/>
            <person name="Nagy L.G."/>
            <person name="Floudas D."/>
            <person name="Copeland A."/>
            <person name="Barry K.W."/>
            <person name="Cichocki N."/>
            <person name="Veneault-Fourrey C."/>
            <person name="LaButti K."/>
            <person name="Lindquist E.A."/>
            <person name="Lipzen A."/>
            <person name="Lundell T."/>
            <person name="Morin E."/>
            <person name="Murat C."/>
            <person name="Riley R."/>
            <person name="Ohm R."/>
            <person name="Sun H."/>
            <person name="Tunlid A."/>
            <person name="Henrissat B."/>
            <person name="Grigoriev I.V."/>
            <person name="Hibbett D.S."/>
            <person name="Martin F."/>
        </authorList>
    </citation>
    <scope>NUCLEOTIDE SEQUENCE [LARGE SCALE GENOMIC DNA]</scope>
    <source>
        <strain evidence="2">441</strain>
    </source>
</reference>
<evidence type="ECO:0000313" key="1">
    <source>
        <dbReference type="EMBL" id="KIK27298.1"/>
    </source>
</evidence>
<dbReference type="Proteomes" id="UP000054018">
    <property type="component" value="Unassembled WGS sequence"/>
</dbReference>